<name>A0A6J4SSZ9_9ACTN</name>
<gene>
    <name evidence="2" type="ORF">AVDCRST_MAG17-1598</name>
</gene>
<accession>A0A6J4SSZ9</accession>
<sequence>GQCIHRPWEPAPTRHHPVPRCRRHLVPAVRRSVVRRPAARGPVRRSLGAVDPRGRRLLDDRRHPAM</sequence>
<dbReference type="EMBL" id="CADCVV010000116">
    <property type="protein sequence ID" value="CAA9504542.1"/>
    <property type="molecule type" value="Genomic_DNA"/>
</dbReference>
<protein>
    <submittedName>
        <fullName evidence="2">Uncharacterized protein</fullName>
    </submittedName>
</protein>
<proteinExistence type="predicted"/>
<evidence type="ECO:0000313" key="2">
    <source>
        <dbReference type="EMBL" id="CAA9504542.1"/>
    </source>
</evidence>
<evidence type="ECO:0000256" key="1">
    <source>
        <dbReference type="SAM" id="MobiDB-lite"/>
    </source>
</evidence>
<organism evidence="2">
    <name type="scientific">uncultured Solirubrobacterales bacterium</name>
    <dbReference type="NCBI Taxonomy" id="768556"/>
    <lineage>
        <taxon>Bacteria</taxon>
        <taxon>Bacillati</taxon>
        <taxon>Actinomycetota</taxon>
        <taxon>Thermoleophilia</taxon>
        <taxon>Solirubrobacterales</taxon>
        <taxon>environmental samples</taxon>
    </lineage>
</organism>
<feature type="non-terminal residue" evidence="2">
    <location>
        <position position="1"/>
    </location>
</feature>
<feature type="compositionally biased region" description="Basic and acidic residues" evidence="1">
    <location>
        <begin position="52"/>
        <end position="66"/>
    </location>
</feature>
<reference evidence="2" key="1">
    <citation type="submission" date="2020-02" db="EMBL/GenBank/DDBJ databases">
        <authorList>
            <person name="Meier V. D."/>
        </authorList>
    </citation>
    <scope>NUCLEOTIDE SEQUENCE</scope>
    <source>
        <strain evidence="2">AVDCRST_MAG17</strain>
    </source>
</reference>
<feature type="region of interest" description="Disordered" evidence="1">
    <location>
        <begin position="37"/>
        <end position="66"/>
    </location>
</feature>
<feature type="non-terminal residue" evidence="2">
    <location>
        <position position="66"/>
    </location>
</feature>
<dbReference type="AlphaFoldDB" id="A0A6J4SSZ9"/>